<evidence type="ECO:0008006" key="3">
    <source>
        <dbReference type="Google" id="ProtNLM"/>
    </source>
</evidence>
<dbReference type="PANTHER" id="PTHR33672">
    <property type="entry name" value="YCF3-INTERACTING PROTEIN 1, CHLOROPLASTIC"/>
    <property type="match status" value="1"/>
</dbReference>
<proteinExistence type="predicted"/>
<protein>
    <recommendedName>
        <fullName evidence="3">Ycf3-interacting protein 1, chloroplastic</fullName>
    </recommendedName>
</protein>
<dbReference type="PANTHER" id="PTHR33672:SF3">
    <property type="entry name" value="YCF3-INTERACTING PROTEIN 1, CHLOROPLASTIC"/>
    <property type="match status" value="1"/>
</dbReference>
<gene>
    <name evidence="1" type="ORF">CITCOLO1_LOCUS13406</name>
</gene>
<name>A0ABP0YQL0_9ROSI</name>
<dbReference type="InterPro" id="IPR040340">
    <property type="entry name" value="CEST/Y3IP1"/>
</dbReference>
<reference evidence="1 2" key="1">
    <citation type="submission" date="2024-03" db="EMBL/GenBank/DDBJ databases">
        <authorList>
            <person name="Gkanogiannis A."/>
            <person name="Becerra Lopez-Lavalle L."/>
        </authorList>
    </citation>
    <scope>NUCLEOTIDE SEQUENCE [LARGE SCALE GENOMIC DNA]</scope>
</reference>
<keyword evidence="2" id="KW-1185">Reference proteome</keyword>
<evidence type="ECO:0000313" key="1">
    <source>
        <dbReference type="EMBL" id="CAK9321336.1"/>
    </source>
</evidence>
<evidence type="ECO:0000313" key="2">
    <source>
        <dbReference type="Proteomes" id="UP001642487"/>
    </source>
</evidence>
<accession>A0ABP0YQL0</accession>
<dbReference type="EMBL" id="OZ021738">
    <property type="protein sequence ID" value="CAK9321336.1"/>
    <property type="molecule type" value="Genomic_DNA"/>
</dbReference>
<organism evidence="1 2">
    <name type="scientific">Citrullus colocynthis</name>
    <name type="common">colocynth</name>
    <dbReference type="NCBI Taxonomy" id="252529"/>
    <lineage>
        <taxon>Eukaryota</taxon>
        <taxon>Viridiplantae</taxon>
        <taxon>Streptophyta</taxon>
        <taxon>Embryophyta</taxon>
        <taxon>Tracheophyta</taxon>
        <taxon>Spermatophyta</taxon>
        <taxon>Magnoliopsida</taxon>
        <taxon>eudicotyledons</taxon>
        <taxon>Gunneridae</taxon>
        <taxon>Pentapetalae</taxon>
        <taxon>rosids</taxon>
        <taxon>fabids</taxon>
        <taxon>Cucurbitales</taxon>
        <taxon>Cucurbitaceae</taxon>
        <taxon>Benincaseae</taxon>
        <taxon>Citrullus</taxon>
    </lineage>
</organism>
<sequence length="513" mass="57002">MQVMALQLRYFPPSPSSSIEHNYKASRSFRHLTLPNYAPRHHLPVPSSRNRWSVACVGKKDTQLRQSSSTQDEQPDAQDLEYVRQIQRVLELLKKNRDMLFNEVKLTVMIEDPREVERRRLLGIDDDDAPSRDDLAATLEEVNEGKFPKNRVALQMLAEEMTNWPNLEAEAPKKKRSKSLYAKATDTGVNPREAAKRLNIDWDTAAEIEDAVLSDDPEVPAAVGYGALYIVTAFPVIIVCPLATMGDTLVPLSVGTTSRSFEFVEDMVIEVSRQLKLESYSVPNSAYSSPRLAAKKKVRDGGRGLNRSKSCGEGRGKVAPHGLIENKVMAWEKGEKDKTEEGKARRFRCGAVLCLGGLRFRCGAVLCLGGLGKGKGKGKGKGEEERKEEAEAEEGECISISISRRVSLEKFECGSWASSGMLVHEDREFTSGTSSLYFDLPMELIRNNVGVQTQSQSQSPVGAAFVFDHHLPIWTKPKLAEESGAASPCIITPRLRKAREDFNALLEAHTRNL</sequence>
<dbReference type="Proteomes" id="UP001642487">
    <property type="component" value="Chromosome 4"/>
</dbReference>